<dbReference type="Pfam" id="PF16586">
    <property type="entry name" value="DUF5060"/>
    <property type="match status" value="1"/>
</dbReference>
<dbReference type="STRING" id="243090.RB13259"/>
<organism evidence="3 4">
    <name type="scientific">Rhodopirellula baltica (strain DSM 10527 / NCIMB 13988 / SH1)</name>
    <dbReference type="NCBI Taxonomy" id="243090"/>
    <lineage>
        <taxon>Bacteria</taxon>
        <taxon>Pseudomonadati</taxon>
        <taxon>Planctomycetota</taxon>
        <taxon>Planctomycetia</taxon>
        <taxon>Pirellulales</taxon>
        <taxon>Pirellulaceae</taxon>
        <taxon>Rhodopirellula</taxon>
    </lineage>
</organism>
<evidence type="ECO:0000313" key="3">
    <source>
        <dbReference type="EMBL" id="CAD78028.1"/>
    </source>
</evidence>
<dbReference type="Pfam" id="PF13204">
    <property type="entry name" value="Apiosidase"/>
    <property type="match status" value="1"/>
</dbReference>
<dbReference type="EMBL" id="BX294156">
    <property type="protein sequence ID" value="CAD78028.1"/>
    <property type="molecule type" value="Genomic_DNA"/>
</dbReference>
<proteinExistence type="predicted"/>
<dbReference type="InterPro" id="IPR025277">
    <property type="entry name" value="Apiosidase-like_cat_dom"/>
</dbReference>
<protein>
    <recommendedName>
        <fullName evidence="5">DUF5060 domain-containing protein</fullName>
    </recommendedName>
</protein>
<dbReference type="InterPro" id="IPR032260">
    <property type="entry name" value="DUF5060"/>
</dbReference>
<reference evidence="3 4" key="1">
    <citation type="journal article" date="2003" name="Proc. Natl. Acad. Sci. U.S.A.">
        <title>Complete genome sequence of the marine planctomycete Pirellula sp. strain 1.</title>
        <authorList>
            <person name="Gloeckner F.O."/>
            <person name="Kube M."/>
            <person name="Bauer M."/>
            <person name="Teeling H."/>
            <person name="Lombardot T."/>
            <person name="Ludwig W."/>
            <person name="Gade D."/>
            <person name="Beck A."/>
            <person name="Borzym K."/>
            <person name="Heitmann K."/>
            <person name="Rabus R."/>
            <person name="Schlesner H."/>
            <person name="Amann R."/>
            <person name="Reinhardt R."/>
        </authorList>
    </citation>
    <scope>NUCLEOTIDE SEQUENCE [LARGE SCALE GENOMIC DNA]</scope>
    <source>
        <strain evidence="4">DSM 10527 / NCIMB 13988 / SH1</strain>
    </source>
</reference>
<dbReference type="Gene3D" id="2.60.40.10">
    <property type="entry name" value="Immunoglobulins"/>
    <property type="match status" value="1"/>
</dbReference>
<evidence type="ECO:0000259" key="2">
    <source>
        <dbReference type="Pfam" id="PF16586"/>
    </source>
</evidence>
<dbReference type="Gene3D" id="3.20.20.80">
    <property type="entry name" value="Glycosidases"/>
    <property type="match status" value="1"/>
</dbReference>
<feature type="domain" description="Apiosidase-like catalytic" evidence="1">
    <location>
        <begin position="226"/>
        <end position="514"/>
    </location>
</feature>
<dbReference type="PANTHER" id="PTHR37836:SF2">
    <property type="entry name" value="DUF4038 DOMAIN-CONTAINING PROTEIN"/>
    <property type="match status" value="1"/>
</dbReference>
<evidence type="ECO:0000259" key="1">
    <source>
        <dbReference type="Pfam" id="PF13204"/>
    </source>
</evidence>
<dbReference type="SUPFAM" id="SSF51445">
    <property type="entry name" value="(Trans)glycosidases"/>
    <property type="match status" value="1"/>
</dbReference>
<keyword evidence="4" id="KW-1185">Reference proteome</keyword>
<feature type="domain" description="DUF5060" evidence="2">
    <location>
        <begin position="130"/>
        <end position="195"/>
    </location>
</feature>
<accession>Q7UHE4</accession>
<dbReference type="Proteomes" id="UP000001025">
    <property type="component" value="Chromosome"/>
</dbReference>
<name>Q7UHE4_RHOBA</name>
<dbReference type="KEGG" id="rba:RB13259"/>
<dbReference type="HOGENOM" id="CLU_512637_0_0_0"/>
<gene>
    <name evidence="3" type="ordered locus">RB13259</name>
</gene>
<evidence type="ECO:0008006" key="5">
    <source>
        <dbReference type="Google" id="ProtNLM"/>
    </source>
</evidence>
<dbReference type="EnsemblBacteria" id="CAD78028">
    <property type="protein sequence ID" value="CAD78028"/>
    <property type="gene ID" value="RB13259"/>
</dbReference>
<dbReference type="InterPro" id="IPR017853">
    <property type="entry name" value="GH"/>
</dbReference>
<dbReference type="InParanoid" id="Q7UHE4"/>
<sequence>MGIGQRFSQCILFTNIRRDSARCNQWMKQADDPPAHAPVASKRCSIRQACSIEPPCIANAIRTAKHAVFEIPRPSKMEASCELEYDALPLPPHSFLALINLMRQPILLQCFLIGYLWFGHTAAGAEETPQQWKVSELRFQVETLSDNPVDTPFSATFTSEAGHSITAPGFYDGDRTYCIRFTPSVSGQWNYTTTSTTHELNNQSGKLTVSPATDQLRGGIELDPNNDRQFRFQNGDRYFPIAFECDWLFALDAENADDIPKTRKFVDTLAENGFNQVVLNVFAYDVKWAKADRLDAKYEYGSPKVYPFAGDNESPDHSKLNIEYFQRLDRVIEYLDQKGIAAHLMVYVWNKRVNWPEANSVADNRYFDYVVRRYQAYPNLIWDISKEALGYGHNDVNYIHGRIERLRDLDAYKRLITVHDYSYCRRFADKIDFVSVQLWQSELYHVMRDVCKNIPGKPILNIEHGGYEKGPYVVFNGNYTSPEVCLERAYQCVFAGTFPTHYWQGAAWNVIVPDVTELAPEDRPRLDYYRHLQTLVEKYDLGNLIAGDKHSNAGFSLHNGKGQILYYVPKENDFLGLRLPSEVRGQTMSLTWFNPFDGTFSETTQQKIDQWPAVKVPGEDGFRILILDHPDPNQ</sequence>
<dbReference type="eggNOG" id="COG2730">
    <property type="taxonomic scope" value="Bacteria"/>
</dbReference>
<dbReference type="OrthoDB" id="127163at2"/>
<dbReference type="AlphaFoldDB" id="Q7UHE4"/>
<evidence type="ECO:0000313" key="4">
    <source>
        <dbReference type="Proteomes" id="UP000001025"/>
    </source>
</evidence>
<dbReference type="PATRIC" id="fig|243090.15.peg.6421"/>
<dbReference type="PANTHER" id="PTHR37836">
    <property type="entry name" value="LMO1036 PROTEIN"/>
    <property type="match status" value="1"/>
</dbReference>
<dbReference type="InterPro" id="IPR013783">
    <property type="entry name" value="Ig-like_fold"/>
</dbReference>